<dbReference type="InterPro" id="IPR011701">
    <property type="entry name" value="MFS"/>
</dbReference>
<dbReference type="PANTHER" id="PTHR42718:SF9">
    <property type="entry name" value="MAJOR FACILITATOR SUPERFAMILY MULTIDRUG TRANSPORTER MFSC"/>
    <property type="match status" value="1"/>
</dbReference>
<evidence type="ECO:0000256" key="1">
    <source>
        <dbReference type="ARBA" id="ARBA00004141"/>
    </source>
</evidence>
<gene>
    <name evidence="7" type="ORF">BST37_18120</name>
</gene>
<organism evidence="7 8">
    <name type="scientific">Mycobacterium noviomagense</name>
    <dbReference type="NCBI Taxonomy" id="459858"/>
    <lineage>
        <taxon>Bacteria</taxon>
        <taxon>Bacillati</taxon>
        <taxon>Actinomycetota</taxon>
        <taxon>Actinomycetes</taxon>
        <taxon>Mycobacteriales</taxon>
        <taxon>Mycobacteriaceae</taxon>
        <taxon>Mycobacterium</taxon>
    </lineage>
</organism>
<keyword evidence="5 6" id="KW-0472">Membrane</keyword>
<accession>A0ABX3T0W2</accession>
<feature type="transmembrane region" description="Helical" evidence="6">
    <location>
        <begin position="6"/>
        <end position="25"/>
    </location>
</feature>
<evidence type="ECO:0000256" key="2">
    <source>
        <dbReference type="ARBA" id="ARBA00022448"/>
    </source>
</evidence>
<feature type="transmembrane region" description="Helical" evidence="6">
    <location>
        <begin position="129"/>
        <end position="153"/>
    </location>
</feature>
<evidence type="ECO:0000256" key="6">
    <source>
        <dbReference type="SAM" id="Phobius"/>
    </source>
</evidence>
<comment type="caution">
    <text evidence="7">The sequence shown here is derived from an EMBL/GenBank/DDBJ whole genome shotgun (WGS) entry which is preliminary data.</text>
</comment>
<evidence type="ECO:0000313" key="7">
    <source>
        <dbReference type="EMBL" id="ORB11813.1"/>
    </source>
</evidence>
<dbReference type="PANTHER" id="PTHR42718">
    <property type="entry name" value="MAJOR FACILITATOR SUPERFAMILY MULTIDRUG TRANSPORTER MFSC"/>
    <property type="match status" value="1"/>
</dbReference>
<reference evidence="7 8" key="1">
    <citation type="submission" date="2017-02" db="EMBL/GenBank/DDBJ databases">
        <title>The new phylogeny of genus Mycobacterium.</title>
        <authorList>
            <person name="Tortoli E."/>
            <person name="Trovato A."/>
            <person name="Cirillo D.M."/>
        </authorList>
    </citation>
    <scope>NUCLEOTIDE SEQUENCE [LARGE SCALE GENOMIC DNA]</scope>
    <source>
        <strain evidence="7 8">DSM 45145</strain>
    </source>
</reference>
<evidence type="ECO:0000256" key="4">
    <source>
        <dbReference type="ARBA" id="ARBA00022989"/>
    </source>
</evidence>
<proteinExistence type="predicted"/>
<keyword evidence="3 6" id="KW-0812">Transmembrane</keyword>
<sequence length="170" mass="18181">MGIWAGVAGCGGVIGMLGSGTLLHFRSWQSTFWAFSGFAGLIFVLACTVSSSRDEEATPLDWVGAAVIGAAVAVFVLGVVQAPAHGWGDPLVCGCRAGGVVLAVIFGFVEVRRRHPLLDVRLFSRPDFATGAATITTFFMAMFGFFFVMMQFVQLVMGYSPIRPPWPSPR</sequence>
<dbReference type="Gene3D" id="1.20.1250.20">
    <property type="entry name" value="MFS general substrate transporter like domains"/>
    <property type="match status" value="1"/>
</dbReference>
<keyword evidence="4 6" id="KW-1133">Transmembrane helix</keyword>
<keyword evidence="8" id="KW-1185">Reference proteome</keyword>
<keyword evidence="2" id="KW-0813">Transport</keyword>
<feature type="transmembrane region" description="Helical" evidence="6">
    <location>
        <begin position="32"/>
        <end position="51"/>
    </location>
</feature>
<evidence type="ECO:0008006" key="9">
    <source>
        <dbReference type="Google" id="ProtNLM"/>
    </source>
</evidence>
<evidence type="ECO:0000313" key="8">
    <source>
        <dbReference type="Proteomes" id="UP000192374"/>
    </source>
</evidence>
<dbReference type="InterPro" id="IPR036259">
    <property type="entry name" value="MFS_trans_sf"/>
</dbReference>
<dbReference type="Pfam" id="PF07690">
    <property type="entry name" value="MFS_1"/>
    <property type="match status" value="1"/>
</dbReference>
<dbReference type="SUPFAM" id="SSF103473">
    <property type="entry name" value="MFS general substrate transporter"/>
    <property type="match status" value="1"/>
</dbReference>
<comment type="subcellular location">
    <subcellularLocation>
        <location evidence="1">Membrane</location>
        <topology evidence="1">Multi-pass membrane protein</topology>
    </subcellularLocation>
</comment>
<feature type="transmembrane region" description="Helical" evidence="6">
    <location>
        <begin position="63"/>
        <end position="84"/>
    </location>
</feature>
<feature type="transmembrane region" description="Helical" evidence="6">
    <location>
        <begin position="91"/>
        <end position="109"/>
    </location>
</feature>
<dbReference type="EMBL" id="MVIC01000043">
    <property type="protein sequence ID" value="ORB11813.1"/>
    <property type="molecule type" value="Genomic_DNA"/>
</dbReference>
<name>A0ABX3T0W2_9MYCO</name>
<protein>
    <recommendedName>
        <fullName evidence="9">Major facilitator superfamily (MFS) profile domain-containing protein</fullName>
    </recommendedName>
</protein>
<evidence type="ECO:0000256" key="5">
    <source>
        <dbReference type="ARBA" id="ARBA00023136"/>
    </source>
</evidence>
<dbReference type="Proteomes" id="UP000192374">
    <property type="component" value="Unassembled WGS sequence"/>
</dbReference>
<evidence type="ECO:0000256" key="3">
    <source>
        <dbReference type="ARBA" id="ARBA00022692"/>
    </source>
</evidence>